<dbReference type="KEGG" id="vpi:BW732_00840"/>
<dbReference type="EMBL" id="CP019609">
    <property type="protein sequence ID" value="AQP54747.1"/>
    <property type="molecule type" value="Genomic_DNA"/>
</dbReference>
<sequence>MTDVMIQAFHYDSQKHLGSRIFAGPPGYDTGVLAHKLIDSLELKTLIIDYNGLDMGLITINLNQHSLEYFCLYPQYIGKGLGTKIWYQIESMFELDDWSVETPEYSLSNRKFYQKLGFKELGKKQYSATNFSIYLYKKMPKAN</sequence>
<evidence type="ECO:0000313" key="2">
    <source>
        <dbReference type="EMBL" id="AQP54747.1"/>
    </source>
</evidence>
<keyword evidence="3" id="KW-1185">Reference proteome</keyword>
<feature type="domain" description="N-acetyltransferase" evidence="1">
    <location>
        <begin position="1"/>
        <end position="140"/>
    </location>
</feature>
<evidence type="ECO:0000259" key="1">
    <source>
        <dbReference type="PROSITE" id="PS51186"/>
    </source>
</evidence>
<evidence type="ECO:0000313" key="3">
    <source>
        <dbReference type="Proteomes" id="UP000188246"/>
    </source>
</evidence>
<proteinExistence type="predicted"/>
<accession>A0A1Q2D8R6</accession>
<protein>
    <recommendedName>
        <fullName evidence="1">N-acetyltransferase domain-containing protein</fullName>
    </recommendedName>
</protein>
<dbReference type="AlphaFoldDB" id="A0A1Q2D8R6"/>
<reference evidence="2 3" key="1">
    <citation type="journal article" date="2010" name="Int. J. Syst. Evol. Microbiol.">
        <title>Vagococcus penaei sp. nov., isolated from spoilage microbiota of cooked shrimp (Penaeus vannamei).</title>
        <authorList>
            <person name="Jaffres E."/>
            <person name="Prevost H."/>
            <person name="Rossero A."/>
            <person name="Joffraud J.J."/>
            <person name="Dousset X."/>
        </authorList>
    </citation>
    <scope>NUCLEOTIDE SEQUENCE [LARGE SCALE GENOMIC DNA]</scope>
    <source>
        <strain evidence="2 3">CD276</strain>
    </source>
</reference>
<dbReference type="InterPro" id="IPR000182">
    <property type="entry name" value="GNAT_dom"/>
</dbReference>
<dbReference type="STRING" id="633807.BW732_00840"/>
<dbReference type="Gene3D" id="3.40.630.30">
    <property type="match status" value="1"/>
</dbReference>
<dbReference type="Proteomes" id="UP000188246">
    <property type="component" value="Chromosome"/>
</dbReference>
<name>A0A1Q2D8R6_9ENTE</name>
<organism evidence="2 3">
    <name type="scientific">Vagococcus penaei</name>
    <dbReference type="NCBI Taxonomy" id="633807"/>
    <lineage>
        <taxon>Bacteria</taxon>
        <taxon>Bacillati</taxon>
        <taxon>Bacillota</taxon>
        <taxon>Bacilli</taxon>
        <taxon>Lactobacillales</taxon>
        <taxon>Enterococcaceae</taxon>
        <taxon>Vagococcus</taxon>
    </lineage>
</organism>
<dbReference type="SUPFAM" id="SSF55729">
    <property type="entry name" value="Acyl-CoA N-acyltransferases (Nat)"/>
    <property type="match status" value="1"/>
</dbReference>
<gene>
    <name evidence="2" type="ORF">BW732_00840</name>
</gene>
<dbReference type="GO" id="GO:0016747">
    <property type="term" value="F:acyltransferase activity, transferring groups other than amino-acyl groups"/>
    <property type="evidence" value="ECO:0007669"/>
    <property type="project" value="InterPro"/>
</dbReference>
<dbReference type="PROSITE" id="PS51186">
    <property type="entry name" value="GNAT"/>
    <property type="match status" value="1"/>
</dbReference>
<dbReference type="InterPro" id="IPR016181">
    <property type="entry name" value="Acyl_CoA_acyltransferase"/>
</dbReference>
<dbReference type="Pfam" id="PF13673">
    <property type="entry name" value="Acetyltransf_10"/>
    <property type="match status" value="1"/>
</dbReference>